<name>A0A0V0GS03_SOLCH</name>
<accession>A0A0V0GS03</accession>
<proteinExistence type="predicted"/>
<dbReference type="AlphaFoldDB" id="A0A0V0GS03"/>
<sequence length="64" mass="7878">MWDASYCRQSFFRQTIKWPRATIRLRFSSNQCFGLNLFTYVRKISRDRYTFHSSQRQNSESVHH</sequence>
<evidence type="ECO:0000313" key="1">
    <source>
        <dbReference type="EMBL" id="JAP10840.1"/>
    </source>
</evidence>
<protein>
    <submittedName>
        <fullName evidence="1">Putative ovule protein</fullName>
    </submittedName>
</protein>
<dbReference type="EMBL" id="GEDG01032383">
    <property type="protein sequence ID" value="JAP10840.1"/>
    <property type="molecule type" value="Transcribed_RNA"/>
</dbReference>
<reference evidence="1" key="1">
    <citation type="submission" date="2015-12" db="EMBL/GenBank/DDBJ databases">
        <title>Gene expression during late stages of embryo sac development: a critical building block for successful pollen-pistil interactions.</title>
        <authorList>
            <person name="Liu Y."/>
            <person name="Joly V."/>
            <person name="Sabar M."/>
            <person name="Matton D.P."/>
        </authorList>
    </citation>
    <scope>NUCLEOTIDE SEQUENCE</scope>
</reference>
<organism evidence="1">
    <name type="scientific">Solanum chacoense</name>
    <name type="common">Chaco potato</name>
    <dbReference type="NCBI Taxonomy" id="4108"/>
    <lineage>
        <taxon>Eukaryota</taxon>
        <taxon>Viridiplantae</taxon>
        <taxon>Streptophyta</taxon>
        <taxon>Embryophyta</taxon>
        <taxon>Tracheophyta</taxon>
        <taxon>Spermatophyta</taxon>
        <taxon>Magnoliopsida</taxon>
        <taxon>eudicotyledons</taxon>
        <taxon>Gunneridae</taxon>
        <taxon>Pentapetalae</taxon>
        <taxon>asterids</taxon>
        <taxon>lamiids</taxon>
        <taxon>Solanales</taxon>
        <taxon>Solanaceae</taxon>
        <taxon>Solanoideae</taxon>
        <taxon>Solaneae</taxon>
        <taxon>Solanum</taxon>
    </lineage>
</organism>